<evidence type="ECO:0000313" key="1">
    <source>
        <dbReference type="EMBL" id="OOC56780.1"/>
    </source>
</evidence>
<proteinExistence type="predicted"/>
<evidence type="ECO:0008006" key="3">
    <source>
        <dbReference type="Google" id="ProtNLM"/>
    </source>
</evidence>
<evidence type="ECO:0000313" key="2">
    <source>
        <dbReference type="Proteomes" id="UP000189004"/>
    </source>
</evidence>
<dbReference type="AlphaFoldDB" id="A0A1V3C8U6"/>
<keyword evidence="2" id="KW-1185">Reference proteome</keyword>
<name>A0A1V3C8U6_9ACTN</name>
<sequence>MTTLVPVYDTGMLIALASGKTKAIQIHRGLGRTPHRPIVPGPVLAQAWRSDPATVYALSRVLKECTVPQARSSAPALRPTRVGQVTCILCSTPPDTTDWRRIGVLLETADLPPKKRPDAVDALVAWNAAKHLEAVVFTSDPEDISAYLRAIGTDGVHVAPV</sequence>
<protein>
    <recommendedName>
        <fullName evidence="3">PIN domain-containing protein</fullName>
    </recommendedName>
</protein>
<dbReference type="OrthoDB" id="4257622at2"/>
<dbReference type="STRING" id="501010.NOSIN_25530"/>
<gene>
    <name evidence="1" type="ORF">NOSIN_25530</name>
</gene>
<dbReference type="Proteomes" id="UP000189004">
    <property type="component" value="Unassembled WGS sequence"/>
</dbReference>
<organism evidence="1 2">
    <name type="scientific">Nocardiopsis sinuspersici</name>
    <dbReference type="NCBI Taxonomy" id="501010"/>
    <lineage>
        <taxon>Bacteria</taxon>
        <taxon>Bacillati</taxon>
        <taxon>Actinomycetota</taxon>
        <taxon>Actinomycetes</taxon>
        <taxon>Streptosporangiales</taxon>
        <taxon>Nocardiopsidaceae</taxon>
        <taxon>Nocardiopsis</taxon>
    </lineage>
</organism>
<accession>A0A1V3C8U6</accession>
<dbReference type="EMBL" id="MCOK01000001">
    <property type="protein sequence ID" value="OOC56780.1"/>
    <property type="molecule type" value="Genomic_DNA"/>
</dbReference>
<dbReference type="RefSeq" id="WP_077693220.1">
    <property type="nucleotide sequence ID" value="NZ_MCOK01000001.1"/>
</dbReference>
<comment type="caution">
    <text evidence="1">The sequence shown here is derived from an EMBL/GenBank/DDBJ whole genome shotgun (WGS) entry which is preliminary data.</text>
</comment>
<reference evidence="2" key="1">
    <citation type="submission" date="2016-08" db="EMBL/GenBank/DDBJ databases">
        <authorList>
            <person name="Tokovenko B."/>
            <person name="Kalinowski J."/>
        </authorList>
    </citation>
    <scope>NUCLEOTIDE SEQUENCE [LARGE SCALE GENOMIC DNA]</scope>
    <source>
        <strain evidence="2">UTMC102</strain>
    </source>
</reference>